<dbReference type="PANTHER" id="PTHR14132">
    <property type="entry name" value="SODIUM/POTASSIUM-TRANSPORTING ATPASE SUBUNIT GAMMA"/>
    <property type="match status" value="1"/>
</dbReference>
<dbReference type="Gene3D" id="1.20.5.780">
    <property type="entry name" value="Single helix bin"/>
    <property type="match status" value="1"/>
</dbReference>
<comment type="function">
    <text evidence="13">May be involved in forming the receptor site for cardiac glycoside binding or may modulate the transport function of the sodium ATPase.</text>
</comment>
<dbReference type="GO" id="GO:0016020">
    <property type="term" value="C:membrane"/>
    <property type="evidence" value="ECO:0007669"/>
    <property type="project" value="UniProtKB-SubCell"/>
</dbReference>
<feature type="region of interest" description="Disordered" evidence="16">
    <location>
        <begin position="55"/>
        <end position="96"/>
    </location>
</feature>
<gene>
    <name evidence="17" type="primary">FXYD2</name>
</gene>
<accession>A0A8C6FA65</accession>
<evidence type="ECO:0000256" key="12">
    <source>
        <dbReference type="ARBA" id="ARBA00023201"/>
    </source>
</evidence>
<dbReference type="AlphaFoldDB" id="A0A8C6FA65"/>
<evidence type="ECO:0000256" key="8">
    <source>
        <dbReference type="ARBA" id="ARBA00022989"/>
    </source>
</evidence>
<name>A0A8C6FA65_MONMO</name>
<reference evidence="17" key="1">
    <citation type="submission" date="2025-08" db="UniProtKB">
        <authorList>
            <consortium name="Ensembl"/>
        </authorList>
    </citation>
    <scope>IDENTIFICATION</scope>
</reference>
<reference evidence="17" key="2">
    <citation type="submission" date="2025-09" db="UniProtKB">
        <authorList>
            <consortium name="Ensembl"/>
        </authorList>
    </citation>
    <scope>IDENTIFICATION</scope>
</reference>
<keyword evidence="11 15" id="KW-0472">Membrane</keyword>
<dbReference type="GO" id="GO:0043269">
    <property type="term" value="P:regulation of monoatomic ion transport"/>
    <property type="evidence" value="ECO:0007669"/>
    <property type="project" value="InterPro"/>
</dbReference>
<dbReference type="PROSITE" id="PS01310">
    <property type="entry name" value="FXYD"/>
    <property type="match status" value="1"/>
</dbReference>
<evidence type="ECO:0000256" key="3">
    <source>
        <dbReference type="ARBA" id="ARBA00022448"/>
    </source>
</evidence>
<dbReference type="Pfam" id="PF02038">
    <property type="entry name" value="ATP1G1_PLM_MAT8"/>
    <property type="match status" value="1"/>
</dbReference>
<evidence type="ECO:0000256" key="2">
    <source>
        <dbReference type="ARBA" id="ARBA00005948"/>
    </source>
</evidence>
<evidence type="ECO:0000256" key="7">
    <source>
        <dbReference type="ARBA" id="ARBA00022958"/>
    </source>
</evidence>
<evidence type="ECO:0000256" key="1">
    <source>
        <dbReference type="ARBA" id="ARBA00004183"/>
    </source>
</evidence>
<comment type="subunit">
    <text evidence="14">Regulatory subunit of the sodium/potassium-transporting ATPase which is composed of a catalytic alpha subunit, an auxiliary non-catalytic beta subunit and an additional regulatory subunit.</text>
</comment>
<evidence type="ECO:0000256" key="16">
    <source>
        <dbReference type="SAM" id="MobiDB-lite"/>
    </source>
</evidence>
<keyword evidence="9" id="KW-0915">Sodium</keyword>
<dbReference type="InterPro" id="IPR047282">
    <property type="entry name" value="ATNG"/>
</dbReference>
<dbReference type="GO" id="GO:0006813">
    <property type="term" value="P:potassium ion transport"/>
    <property type="evidence" value="ECO:0007669"/>
    <property type="project" value="UniProtKB-KW"/>
</dbReference>
<dbReference type="CDD" id="cd20318">
    <property type="entry name" value="FXYD2"/>
    <property type="match status" value="1"/>
</dbReference>
<proteinExistence type="inferred from homology"/>
<keyword evidence="8 15" id="KW-1133">Transmembrane helix</keyword>
<dbReference type="GO" id="GO:0006814">
    <property type="term" value="P:sodium ion transport"/>
    <property type="evidence" value="ECO:0007669"/>
    <property type="project" value="UniProtKB-KW"/>
</dbReference>
<feature type="compositionally biased region" description="Basic residues" evidence="16">
    <location>
        <begin position="61"/>
        <end position="77"/>
    </location>
</feature>
<keyword evidence="12" id="KW-0739">Sodium transport</keyword>
<comment type="subcellular location">
    <subcellularLocation>
        <location evidence="1">Membrane</location>
        <topology evidence="1">Single-pass type III membrane protein</topology>
    </subcellularLocation>
</comment>
<keyword evidence="4" id="KW-0633">Potassium transport</keyword>
<evidence type="ECO:0000256" key="6">
    <source>
        <dbReference type="ARBA" id="ARBA00022692"/>
    </source>
</evidence>
<sequence>MVGSWLQLGGRPCIPAFPLEVLSSVLPALWHQPAPLRGLAKLLVSPAGPLGGSDIIASARHSPRSRGRGKRAVGRARLRGDMAGLSTDDGGSPKEDVDPFSYDYETVRNGGLIFAALAFIVGLIIILRSPPVDAGGKAVEMGELASSGPGKLQCTWSQAKGGNQPPLDTPSPRSGRFLGLSYISAHLILLATLRDGHQCHHFADEKPGPP</sequence>
<feature type="transmembrane region" description="Helical" evidence="15">
    <location>
        <begin position="110"/>
        <end position="127"/>
    </location>
</feature>
<comment type="similarity">
    <text evidence="2 15">Belongs to the FXYD family.</text>
</comment>
<keyword evidence="5" id="KW-0740">Sodium/potassium transport</keyword>
<evidence type="ECO:0000313" key="18">
    <source>
        <dbReference type="Proteomes" id="UP000694561"/>
    </source>
</evidence>
<dbReference type="Ensembl" id="ENSMMNT00015023652.1">
    <property type="protein sequence ID" value="ENSMMNP00015021524.1"/>
    <property type="gene ID" value="ENSMMNG00015015793.1"/>
</dbReference>
<dbReference type="GeneTree" id="ENSGT00970000194092"/>
<keyword evidence="18" id="KW-1185">Reference proteome</keyword>
<organism evidence="17 18">
    <name type="scientific">Monodon monoceros</name>
    <name type="common">Narwhal</name>
    <name type="synonym">Ceratodon monodon</name>
    <dbReference type="NCBI Taxonomy" id="40151"/>
    <lineage>
        <taxon>Eukaryota</taxon>
        <taxon>Metazoa</taxon>
        <taxon>Chordata</taxon>
        <taxon>Craniata</taxon>
        <taxon>Vertebrata</taxon>
        <taxon>Euteleostomi</taxon>
        <taxon>Mammalia</taxon>
        <taxon>Eutheria</taxon>
        <taxon>Laurasiatheria</taxon>
        <taxon>Artiodactyla</taxon>
        <taxon>Whippomorpha</taxon>
        <taxon>Cetacea</taxon>
        <taxon>Odontoceti</taxon>
        <taxon>Monodontidae</taxon>
        <taxon>Monodon</taxon>
    </lineage>
</organism>
<dbReference type="Proteomes" id="UP000694561">
    <property type="component" value="Unplaced"/>
</dbReference>
<evidence type="ECO:0000256" key="14">
    <source>
        <dbReference type="ARBA" id="ARBA00034793"/>
    </source>
</evidence>
<protein>
    <recommendedName>
        <fullName evidence="15">FXYD domain-containing ion transport regulator</fullName>
    </recommendedName>
</protein>
<dbReference type="InterPro" id="IPR047297">
    <property type="entry name" value="FXYD_motif"/>
</dbReference>
<dbReference type="InterPro" id="IPR000272">
    <property type="entry name" value="Ion-transport_regulator_FXYD"/>
</dbReference>
<evidence type="ECO:0000256" key="15">
    <source>
        <dbReference type="RuleBase" id="RU364131"/>
    </source>
</evidence>
<keyword evidence="10 15" id="KW-0406">Ion transport</keyword>
<keyword evidence="3 15" id="KW-0813">Transport</keyword>
<evidence type="ECO:0000256" key="5">
    <source>
        <dbReference type="ARBA" id="ARBA00022607"/>
    </source>
</evidence>
<keyword evidence="6 15" id="KW-0812">Transmembrane</keyword>
<evidence type="ECO:0000256" key="10">
    <source>
        <dbReference type="ARBA" id="ARBA00023065"/>
    </source>
</evidence>
<dbReference type="PANTHER" id="PTHR14132:SF3">
    <property type="entry name" value="SODIUM_POTASSIUM-TRANSPORTING ATPASE SUBUNIT GAMMA"/>
    <property type="match status" value="1"/>
</dbReference>
<evidence type="ECO:0000256" key="11">
    <source>
        <dbReference type="ARBA" id="ARBA00023136"/>
    </source>
</evidence>
<evidence type="ECO:0000256" key="4">
    <source>
        <dbReference type="ARBA" id="ARBA00022538"/>
    </source>
</evidence>
<keyword evidence="7" id="KW-0630">Potassium</keyword>
<evidence type="ECO:0000256" key="13">
    <source>
        <dbReference type="ARBA" id="ARBA00034654"/>
    </source>
</evidence>
<evidence type="ECO:0000313" key="17">
    <source>
        <dbReference type="Ensembl" id="ENSMMNP00015021524.1"/>
    </source>
</evidence>
<evidence type="ECO:0000256" key="9">
    <source>
        <dbReference type="ARBA" id="ARBA00023053"/>
    </source>
</evidence>
<dbReference type="GO" id="GO:0017080">
    <property type="term" value="F:sodium channel regulator activity"/>
    <property type="evidence" value="ECO:0007669"/>
    <property type="project" value="TreeGrafter"/>
</dbReference>